<evidence type="ECO:0000313" key="1">
    <source>
        <dbReference type="EMBL" id="MBB4919009.1"/>
    </source>
</evidence>
<proteinExistence type="predicted"/>
<dbReference type="AlphaFoldDB" id="A0A7W7QSZ6"/>
<name>A0A7W7QSZ6_9ACTN</name>
<dbReference type="EMBL" id="JACHJP010000008">
    <property type="protein sequence ID" value="MBB4919009.1"/>
    <property type="molecule type" value="Genomic_DNA"/>
</dbReference>
<protein>
    <submittedName>
        <fullName evidence="1">Uncharacterized protein</fullName>
    </submittedName>
</protein>
<gene>
    <name evidence="1" type="ORF">FHS44_006145</name>
</gene>
<sequence>MTDHEYEQRVIDALISTHPGWRYEERDLPGLPR</sequence>
<comment type="caution">
    <text evidence="1">The sequence shown here is derived from an EMBL/GenBank/DDBJ whole genome shotgun (WGS) entry which is preliminary data.</text>
</comment>
<organism evidence="1 2">
    <name type="scientific">Streptosporangium saharense</name>
    <dbReference type="NCBI Taxonomy" id="1706840"/>
    <lineage>
        <taxon>Bacteria</taxon>
        <taxon>Bacillati</taxon>
        <taxon>Actinomycetota</taxon>
        <taxon>Actinomycetes</taxon>
        <taxon>Streptosporangiales</taxon>
        <taxon>Streptosporangiaceae</taxon>
        <taxon>Streptosporangium</taxon>
    </lineage>
</organism>
<accession>A0A7W7QSZ6</accession>
<dbReference type="Proteomes" id="UP000552644">
    <property type="component" value="Unassembled WGS sequence"/>
</dbReference>
<evidence type="ECO:0000313" key="2">
    <source>
        <dbReference type="Proteomes" id="UP000552644"/>
    </source>
</evidence>
<reference evidence="1 2" key="1">
    <citation type="submission" date="2020-08" db="EMBL/GenBank/DDBJ databases">
        <title>Genomic Encyclopedia of Type Strains, Phase III (KMG-III): the genomes of soil and plant-associated and newly described type strains.</title>
        <authorList>
            <person name="Whitman W."/>
        </authorList>
    </citation>
    <scope>NUCLEOTIDE SEQUENCE [LARGE SCALE GENOMIC DNA]</scope>
    <source>
        <strain evidence="1 2">CECT 8840</strain>
    </source>
</reference>
<keyword evidence="2" id="KW-1185">Reference proteome</keyword>